<evidence type="ECO:0000256" key="1">
    <source>
        <dbReference type="ARBA" id="ARBA00022598"/>
    </source>
</evidence>
<dbReference type="InterPro" id="IPR045851">
    <property type="entry name" value="AMP-bd_C_sf"/>
</dbReference>
<dbReference type="Pfam" id="PF13193">
    <property type="entry name" value="AMP-binding_C"/>
    <property type="match status" value="1"/>
</dbReference>
<dbReference type="InterPro" id="IPR042099">
    <property type="entry name" value="ANL_N_sf"/>
</dbReference>
<keyword evidence="6" id="KW-1185">Reference proteome</keyword>
<dbReference type="PANTHER" id="PTHR43352:SF1">
    <property type="entry name" value="ANTHRANILATE--COA LIGASE"/>
    <property type="match status" value="1"/>
</dbReference>
<dbReference type="EMBL" id="BSUO01000001">
    <property type="protein sequence ID" value="GMA39667.1"/>
    <property type="molecule type" value="Genomic_DNA"/>
</dbReference>
<dbReference type="GO" id="GO:0016874">
    <property type="term" value="F:ligase activity"/>
    <property type="evidence" value="ECO:0007669"/>
    <property type="project" value="UniProtKB-KW"/>
</dbReference>
<gene>
    <name evidence="5" type="ORF">GCM10025883_17120</name>
</gene>
<dbReference type="Pfam" id="PF00501">
    <property type="entry name" value="AMP-binding"/>
    <property type="match status" value="1"/>
</dbReference>
<dbReference type="Gene3D" id="3.30.300.30">
    <property type="match status" value="1"/>
</dbReference>
<dbReference type="PROSITE" id="PS00455">
    <property type="entry name" value="AMP_BINDING"/>
    <property type="match status" value="1"/>
</dbReference>
<evidence type="ECO:0000259" key="3">
    <source>
        <dbReference type="Pfam" id="PF00501"/>
    </source>
</evidence>
<evidence type="ECO:0000313" key="5">
    <source>
        <dbReference type="EMBL" id="GMA39667.1"/>
    </source>
</evidence>
<dbReference type="SUPFAM" id="SSF56801">
    <property type="entry name" value="Acetyl-CoA synthetase-like"/>
    <property type="match status" value="1"/>
</dbReference>
<dbReference type="Proteomes" id="UP001157126">
    <property type="component" value="Unassembled WGS sequence"/>
</dbReference>
<dbReference type="InterPro" id="IPR020845">
    <property type="entry name" value="AMP-binding_CS"/>
</dbReference>
<dbReference type="InterPro" id="IPR000873">
    <property type="entry name" value="AMP-dep_synth/lig_dom"/>
</dbReference>
<evidence type="ECO:0000256" key="2">
    <source>
        <dbReference type="SAM" id="MobiDB-lite"/>
    </source>
</evidence>
<keyword evidence="1 5" id="KW-0436">Ligase</keyword>
<sequence length="522" mass="55642">MSTPTGPPPRFNLTRYCLDAARERPEETALLVVHGREGLAGLEAGTDAGVERWSFGELDDAVRAVAAGLLEAGLTPGDRVMIRLGDTSDYAIVHFGAMAAGLVSLPSSAQLTRSEAAFLLEDSGAAAIVDDGDLEAPGILRFTPTDVARRRASDRRIPYADTAADDPAFLVYTSGTTSRPKGVLHAHRSAWGRRPMYDGWYGIGSDDVVLHAGAFNWTYTLGVGLTDPWACGARAVVVTGERDRSLWGRLIRATDATMFAAVPGVYRQMLAADPEGLAALRGTRFRHGLVAGEALPQATRSAWESATGTPLFEALGMSEISTFVSSSPSVPVRPGSPGRAQPGRRIAVLGPDDRELPRGDIGRLAVSADDPGLMLGYWNRPDETPIRQGWFVTSDLVSLDEDGYVTYHGRADDVITAGGYRVSPDEVEAALSHVDGVLEVAVTAMQVKTDVSVIAAFVVPTPEADEADLRGALEVAAADLAAYKRPREVVFVPHLPRTRNGKLRRRELSAGPPGGTTPPRTE</sequence>
<protein>
    <submittedName>
        <fullName evidence="5">2-aminobenzoate-CoA ligase</fullName>
    </submittedName>
</protein>
<dbReference type="PANTHER" id="PTHR43352">
    <property type="entry name" value="ACETYL-COA SYNTHETASE"/>
    <property type="match status" value="1"/>
</dbReference>
<feature type="domain" description="AMP-binding enzyme C-terminal" evidence="4">
    <location>
        <begin position="426"/>
        <end position="502"/>
    </location>
</feature>
<reference evidence="6" key="1">
    <citation type="journal article" date="2019" name="Int. J. Syst. Evol. Microbiol.">
        <title>The Global Catalogue of Microorganisms (GCM) 10K type strain sequencing project: providing services to taxonomists for standard genome sequencing and annotation.</title>
        <authorList>
            <consortium name="The Broad Institute Genomics Platform"/>
            <consortium name="The Broad Institute Genome Sequencing Center for Infectious Disease"/>
            <person name="Wu L."/>
            <person name="Ma J."/>
        </authorList>
    </citation>
    <scope>NUCLEOTIDE SEQUENCE [LARGE SCALE GENOMIC DNA]</scope>
    <source>
        <strain evidence="6">NBRC 113072</strain>
    </source>
</reference>
<organism evidence="5 6">
    <name type="scientific">Mobilicoccus caccae</name>
    <dbReference type="NCBI Taxonomy" id="1859295"/>
    <lineage>
        <taxon>Bacteria</taxon>
        <taxon>Bacillati</taxon>
        <taxon>Actinomycetota</taxon>
        <taxon>Actinomycetes</taxon>
        <taxon>Micrococcales</taxon>
        <taxon>Dermatophilaceae</taxon>
        <taxon>Mobilicoccus</taxon>
    </lineage>
</organism>
<feature type="region of interest" description="Disordered" evidence="2">
    <location>
        <begin position="501"/>
        <end position="522"/>
    </location>
</feature>
<dbReference type="RefSeq" id="WP_284303530.1">
    <property type="nucleotide sequence ID" value="NZ_BSUO01000001.1"/>
</dbReference>
<name>A0ABQ6ISG5_9MICO</name>
<proteinExistence type="predicted"/>
<comment type="caution">
    <text evidence="5">The sequence shown here is derived from an EMBL/GenBank/DDBJ whole genome shotgun (WGS) entry which is preliminary data.</text>
</comment>
<accession>A0ABQ6ISG5</accession>
<evidence type="ECO:0000313" key="6">
    <source>
        <dbReference type="Proteomes" id="UP001157126"/>
    </source>
</evidence>
<dbReference type="InterPro" id="IPR025110">
    <property type="entry name" value="AMP-bd_C"/>
</dbReference>
<dbReference type="Gene3D" id="3.40.50.12780">
    <property type="entry name" value="N-terminal domain of ligase-like"/>
    <property type="match status" value="1"/>
</dbReference>
<evidence type="ECO:0000259" key="4">
    <source>
        <dbReference type="Pfam" id="PF13193"/>
    </source>
</evidence>
<feature type="domain" description="AMP-dependent synthetase/ligase" evidence="3">
    <location>
        <begin position="22"/>
        <end position="378"/>
    </location>
</feature>